<reference evidence="12" key="2">
    <citation type="journal article" date="2024" name="Plant">
        <title>Genomic evolution and insights into agronomic trait innovations of Sesamum species.</title>
        <authorList>
            <person name="Miao H."/>
            <person name="Wang L."/>
            <person name="Qu L."/>
            <person name="Liu H."/>
            <person name="Sun Y."/>
            <person name="Le M."/>
            <person name="Wang Q."/>
            <person name="Wei S."/>
            <person name="Zheng Y."/>
            <person name="Lin W."/>
            <person name="Duan Y."/>
            <person name="Cao H."/>
            <person name="Xiong S."/>
            <person name="Wang X."/>
            <person name="Wei L."/>
            <person name="Li C."/>
            <person name="Ma Q."/>
            <person name="Ju M."/>
            <person name="Zhao R."/>
            <person name="Li G."/>
            <person name="Mu C."/>
            <person name="Tian Q."/>
            <person name="Mei H."/>
            <person name="Zhang T."/>
            <person name="Gao T."/>
            <person name="Zhang H."/>
        </authorList>
    </citation>
    <scope>NUCLEOTIDE SEQUENCE</scope>
    <source>
        <strain evidence="12">K16</strain>
    </source>
</reference>
<feature type="region of interest" description="Disordered" evidence="11">
    <location>
        <begin position="269"/>
        <end position="288"/>
    </location>
</feature>
<dbReference type="GO" id="GO:0005886">
    <property type="term" value="C:plasma membrane"/>
    <property type="evidence" value="ECO:0007669"/>
    <property type="project" value="UniProtKB-SubCell"/>
</dbReference>
<reference evidence="12" key="1">
    <citation type="submission" date="2020-06" db="EMBL/GenBank/DDBJ databases">
        <authorList>
            <person name="Li T."/>
            <person name="Hu X."/>
            <person name="Zhang T."/>
            <person name="Song X."/>
            <person name="Zhang H."/>
            <person name="Dai N."/>
            <person name="Sheng W."/>
            <person name="Hou X."/>
            <person name="Wei L."/>
        </authorList>
    </citation>
    <scope>NUCLEOTIDE SEQUENCE</scope>
    <source>
        <strain evidence="12">K16</strain>
        <tissue evidence="12">Leaf</tissue>
    </source>
</reference>
<feature type="transmembrane region" description="Helical" evidence="10">
    <location>
        <begin position="164"/>
        <end position="186"/>
    </location>
</feature>
<evidence type="ECO:0000313" key="13">
    <source>
        <dbReference type="Proteomes" id="UP001289374"/>
    </source>
</evidence>
<dbReference type="PANTHER" id="PTHR10791">
    <property type="entry name" value="RAG1-ACTIVATING PROTEIN 1"/>
    <property type="match status" value="1"/>
</dbReference>
<evidence type="ECO:0000256" key="6">
    <source>
        <dbReference type="ARBA" id="ARBA00022692"/>
    </source>
</evidence>
<feature type="transmembrane region" description="Helical" evidence="10">
    <location>
        <begin position="192"/>
        <end position="211"/>
    </location>
</feature>
<evidence type="ECO:0000256" key="1">
    <source>
        <dbReference type="ARBA" id="ARBA00004651"/>
    </source>
</evidence>
<evidence type="ECO:0000256" key="9">
    <source>
        <dbReference type="ARBA" id="ARBA00023136"/>
    </source>
</evidence>
<dbReference type="EMBL" id="JACGWL010000009">
    <property type="protein sequence ID" value="KAK4395571.1"/>
    <property type="molecule type" value="Genomic_DNA"/>
</dbReference>
<keyword evidence="8 10" id="KW-1133">Transmembrane helix</keyword>
<comment type="subcellular location">
    <subcellularLocation>
        <location evidence="1 10">Cell membrane</location>
        <topology evidence="1 10">Multi-pass membrane protein</topology>
    </subcellularLocation>
</comment>
<dbReference type="GO" id="GO:0051119">
    <property type="term" value="F:sugar transmembrane transporter activity"/>
    <property type="evidence" value="ECO:0007669"/>
    <property type="project" value="InterPro"/>
</dbReference>
<protein>
    <recommendedName>
        <fullName evidence="10">Bidirectional sugar transporter SWEET</fullName>
    </recommendedName>
</protein>
<dbReference type="FunFam" id="1.20.1280.290:FF:000001">
    <property type="entry name" value="Bidirectional sugar transporter SWEET"/>
    <property type="match status" value="1"/>
</dbReference>
<sequence>MAAGFSGHWAFAFGLLGNIVSFMVYLSPIPTFYQIYKKKTSEGFQSVPYVVALFSAMLWIYYALLKSNATLIITINSVGCFIETIYICFYLFYAPKKERVQTLKLLFLLTVCGFGFIVLSTHFLVKASLQANAVGWICLVFSLCVFIAPLCIVRKVVRTKSVEYMPFLLSLFLTLSAVMWFFYGFLIKDYNIAIPNVLGFSFGVLQMALYVKYRNVGKMSEQKLPSDNIPNHIIVLEDGKISELTEQIIDIVKISALSRPDKVPAISQMNSSGAEASQIQNSPVKSQV</sequence>
<feature type="transmembrane region" description="Helical" evidence="10">
    <location>
        <begin position="6"/>
        <end position="26"/>
    </location>
</feature>
<keyword evidence="9 10" id="KW-0472">Membrane</keyword>
<keyword evidence="6 10" id="KW-0812">Transmembrane</keyword>
<evidence type="ECO:0000313" key="12">
    <source>
        <dbReference type="EMBL" id="KAK4395571.1"/>
    </source>
</evidence>
<proteinExistence type="inferred from homology"/>
<dbReference type="Proteomes" id="UP001289374">
    <property type="component" value="Unassembled WGS sequence"/>
</dbReference>
<evidence type="ECO:0000256" key="3">
    <source>
        <dbReference type="ARBA" id="ARBA00022448"/>
    </source>
</evidence>
<evidence type="ECO:0000256" key="7">
    <source>
        <dbReference type="ARBA" id="ARBA00022737"/>
    </source>
</evidence>
<comment type="similarity">
    <text evidence="2 10">Belongs to the SWEET sugar transporter family.</text>
</comment>
<accession>A0AAE2BRY4</accession>
<organism evidence="12 13">
    <name type="scientific">Sesamum angolense</name>
    <dbReference type="NCBI Taxonomy" id="2727404"/>
    <lineage>
        <taxon>Eukaryota</taxon>
        <taxon>Viridiplantae</taxon>
        <taxon>Streptophyta</taxon>
        <taxon>Embryophyta</taxon>
        <taxon>Tracheophyta</taxon>
        <taxon>Spermatophyta</taxon>
        <taxon>Magnoliopsida</taxon>
        <taxon>eudicotyledons</taxon>
        <taxon>Gunneridae</taxon>
        <taxon>Pentapetalae</taxon>
        <taxon>asterids</taxon>
        <taxon>lamiids</taxon>
        <taxon>Lamiales</taxon>
        <taxon>Pedaliaceae</taxon>
        <taxon>Sesamum</taxon>
    </lineage>
</organism>
<keyword evidence="13" id="KW-1185">Reference proteome</keyword>
<keyword evidence="4" id="KW-1003">Cell membrane</keyword>
<dbReference type="InterPro" id="IPR047664">
    <property type="entry name" value="SWEET"/>
</dbReference>
<evidence type="ECO:0000256" key="2">
    <source>
        <dbReference type="ARBA" id="ARBA00007809"/>
    </source>
</evidence>
<gene>
    <name evidence="12" type="ORF">Sango_1711400</name>
</gene>
<keyword evidence="3 10" id="KW-0813">Transport</keyword>
<evidence type="ECO:0000256" key="4">
    <source>
        <dbReference type="ARBA" id="ARBA00022475"/>
    </source>
</evidence>
<dbReference type="FunFam" id="1.20.1280.290:FF:000003">
    <property type="entry name" value="Bidirectional sugar transporter SWEET"/>
    <property type="match status" value="1"/>
</dbReference>
<dbReference type="InterPro" id="IPR004316">
    <property type="entry name" value="SWEET_rpt"/>
</dbReference>
<dbReference type="PANTHER" id="PTHR10791:SF165">
    <property type="entry name" value="BIDIRECTIONAL SUGAR TRANSPORTER SWEET10"/>
    <property type="match status" value="1"/>
</dbReference>
<feature type="transmembrane region" description="Helical" evidence="10">
    <location>
        <begin position="71"/>
        <end position="93"/>
    </location>
</feature>
<name>A0AAE2BRY4_9LAMI</name>
<evidence type="ECO:0000256" key="10">
    <source>
        <dbReference type="RuleBase" id="RU910715"/>
    </source>
</evidence>
<keyword evidence="5 10" id="KW-0762">Sugar transport</keyword>
<evidence type="ECO:0000256" key="11">
    <source>
        <dbReference type="SAM" id="MobiDB-lite"/>
    </source>
</evidence>
<dbReference type="Pfam" id="PF03083">
    <property type="entry name" value="MtN3_slv"/>
    <property type="match status" value="2"/>
</dbReference>
<evidence type="ECO:0000256" key="5">
    <source>
        <dbReference type="ARBA" id="ARBA00022597"/>
    </source>
</evidence>
<comment type="caution">
    <text evidence="12">The sequence shown here is derived from an EMBL/GenBank/DDBJ whole genome shotgun (WGS) entry which is preliminary data.</text>
</comment>
<comment type="function">
    <text evidence="10">Mediates both low-affinity uptake and efflux of sugar across the membrane.</text>
</comment>
<feature type="transmembrane region" description="Helical" evidence="10">
    <location>
        <begin position="131"/>
        <end position="152"/>
    </location>
</feature>
<feature type="transmembrane region" description="Helical" evidence="10">
    <location>
        <begin position="105"/>
        <end position="125"/>
    </location>
</feature>
<keyword evidence="7" id="KW-0677">Repeat</keyword>
<evidence type="ECO:0000256" key="8">
    <source>
        <dbReference type="ARBA" id="ARBA00022989"/>
    </source>
</evidence>
<dbReference type="AlphaFoldDB" id="A0AAE2BRY4"/>
<feature type="transmembrane region" description="Helical" evidence="10">
    <location>
        <begin position="47"/>
        <end position="65"/>
    </location>
</feature>
<dbReference type="Gene3D" id="1.20.1280.290">
    <property type="match status" value="2"/>
</dbReference>